<evidence type="ECO:0000313" key="5">
    <source>
        <dbReference type="EMBL" id="GAA4023545.1"/>
    </source>
</evidence>
<evidence type="ECO:0000259" key="4">
    <source>
        <dbReference type="PROSITE" id="PS50949"/>
    </source>
</evidence>
<keyword evidence="1" id="KW-0805">Transcription regulation</keyword>
<dbReference type="InterPro" id="IPR000524">
    <property type="entry name" value="Tscrpt_reg_HTH_GntR"/>
</dbReference>
<accession>A0ABP7TAS7</accession>
<proteinExistence type="predicted"/>
<dbReference type="SMART" id="SM00895">
    <property type="entry name" value="FCD"/>
    <property type="match status" value="1"/>
</dbReference>
<dbReference type="InterPro" id="IPR008920">
    <property type="entry name" value="TF_FadR/GntR_C"/>
</dbReference>
<dbReference type="Proteomes" id="UP001501747">
    <property type="component" value="Unassembled WGS sequence"/>
</dbReference>
<comment type="caution">
    <text evidence="5">The sequence shown here is derived from an EMBL/GenBank/DDBJ whole genome shotgun (WGS) entry which is preliminary data.</text>
</comment>
<dbReference type="InterPro" id="IPR036388">
    <property type="entry name" value="WH-like_DNA-bd_sf"/>
</dbReference>
<dbReference type="EMBL" id="BAABAL010000018">
    <property type="protein sequence ID" value="GAA4023545.1"/>
    <property type="molecule type" value="Genomic_DNA"/>
</dbReference>
<keyword evidence="2" id="KW-0238">DNA-binding</keyword>
<dbReference type="SMART" id="SM00345">
    <property type="entry name" value="HTH_GNTR"/>
    <property type="match status" value="1"/>
</dbReference>
<feature type="domain" description="HTH gntR-type" evidence="4">
    <location>
        <begin position="13"/>
        <end position="80"/>
    </location>
</feature>
<dbReference type="Gene3D" id="1.10.10.10">
    <property type="entry name" value="Winged helix-like DNA-binding domain superfamily/Winged helix DNA-binding domain"/>
    <property type="match status" value="1"/>
</dbReference>
<keyword evidence="3" id="KW-0804">Transcription</keyword>
<evidence type="ECO:0000313" key="6">
    <source>
        <dbReference type="Proteomes" id="UP001501747"/>
    </source>
</evidence>
<dbReference type="InterPro" id="IPR036390">
    <property type="entry name" value="WH_DNA-bd_sf"/>
</dbReference>
<dbReference type="CDD" id="cd07377">
    <property type="entry name" value="WHTH_GntR"/>
    <property type="match status" value="1"/>
</dbReference>
<keyword evidence="6" id="KW-1185">Reference proteome</keyword>
<dbReference type="Gene3D" id="1.20.120.530">
    <property type="entry name" value="GntR ligand-binding domain-like"/>
    <property type="match status" value="1"/>
</dbReference>
<dbReference type="PROSITE" id="PS50949">
    <property type="entry name" value="HTH_GNTR"/>
    <property type="match status" value="1"/>
</dbReference>
<dbReference type="SUPFAM" id="SSF48008">
    <property type="entry name" value="GntR ligand-binding domain-like"/>
    <property type="match status" value="1"/>
</dbReference>
<dbReference type="RefSeq" id="WP_344880607.1">
    <property type="nucleotide sequence ID" value="NZ_BAABAL010000018.1"/>
</dbReference>
<dbReference type="SUPFAM" id="SSF46785">
    <property type="entry name" value="Winged helix' DNA-binding domain"/>
    <property type="match status" value="1"/>
</dbReference>
<reference evidence="6" key="1">
    <citation type="journal article" date="2019" name="Int. J. Syst. Evol. Microbiol.">
        <title>The Global Catalogue of Microorganisms (GCM) 10K type strain sequencing project: providing services to taxonomists for standard genome sequencing and annotation.</title>
        <authorList>
            <consortium name="The Broad Institute Genomics Platform"/>
            <consortium name="The Broad Institute Genome Sequencing Center for Infectious Disease"/>
            <person name="Wu L."/>
            <person name="Ma J."/>
        </authorList>
    </citation>
    <scope>NUCLEOTIDE SEQUENCE [LARGE SCALE GENOMIC DNA]</scope>
    <source>
        <strain evidence="6">JCM 17342</strain>
    </source>
</reference>
<dbReference type="Pfam" id="PF07729">
    <property type="entry name" value="FCD"/>
    <property type="match status" value="1"/>
</dbReference>
<dbReference type="InterPro" id="IPR011711">
    <property type="entry name" value="GntR_C"/>
</dbReference>
<evidence type="ECO:0000256" key="1">
    <source>
        <dbReference type="ARBA" id="ARBA00023015"/>
    </source>
</evidence>
<dbReference type="PRINTS" id="PR00035">
    <property type="entry name" value="HTHGNTR"/>
</dbReference>
<organism evidence="5 6">
    <name type="scientific">Allokutzneria multivorans</name>
    <dbReference type="NCBI Taxonomy" id="1142134"/>
    <lineage>
        <taxon>Bacteria</taxon>
        <taxon>Bacillati</taxon>
        <taxon>Actinomycetota</taxon>
        <taxon>Actinomycetes</taxon>
        <taxon>Pseudonocardiales</taxon>
        <taxon>Pseudonocardiaceae</taxon>
        <taxon>Allokutzneria</taxon>
    </lineage>
</organism>
<sequence length="223" mass="24365">MDDLSVQVNRVAAPVRDQVLDQLRQAIVQTRLRPGQRLVERELIEQTGVSRTTIREVLRQLAAEGLVTTVPHKGTVVTSVSPKQAAELYEVRAVLEGMAGRLFAQRATEKQLREIRKAFEEIEKCATAVKPKVTMLAAKSRFYGALFDGAGNDVAQEVIEGLQARVTSLRSLSLAQEGRTAVAVEELREIVEAAEARDADRTEAACVHHVNQAAATVLAAMVD</sequence>
<evidence type="ECO:0000256" key="2">
    <source>
        <dbReference type="ARBA" id="ARBA00023125"/>
    </source>
</evidence>
<dbReference type="PANTHER" id="PTHR43537:SF24">
    <property type="entry name" value="GLUCONATE OPERON TRANSCRIPTIONAL REPRESSOR"/>
    <property type="match status" value="1"/>
</dbReference>
<name>A0ABP7TAS7_9PSEU</name>
<evidence type="ECO:0000256" key="3">
    <source>
        <dbReference type="ARBA" id="ARBA00023163"/>
    </source>
</evidence>
<protein>
    <submittedName>
        <fullName evidence="5">GntR family transcriptional regulator</fullName>
    </submittedName>
</protein>
<gene>
    <name evidence="5" type="ORF">GCM10022247_54900</name>
</gene>
<dbReference type="PANTHER" id="PTHR43537">
    <property type="entry name" value="TRANSCRIPTIONAL REGULATOR, GNTR FAMILY"/>
    <property type="match status" value="1"/>
</dbReference>
<dbReference type="Pfam" id="PF00392">
    <property type="entry name" value="GntR"/>
    <property type="match status" value="1"/>
</dbReference>